<dbReference type="STRING" id="29364.SAMN04487772_105120"/>
<keyword evidence="5" id="KW-0136">Cellulose degradation</keyword>
<dbReference type="Pfam" id="PF00232">
    <property type="entry name" value="Glyco_hydro_1"/>
    <property type="match status" value="1"/>
</dbReference>
<dbReference type="Proteomes" id="UP000199800">
    <property type="component" value="Unassembled WGS sequence"/>
</dbReference>
<evidence type="ECO:0000313" key="13">
    <source>
        <dbReference type="Proteomes" id="UP000199800"/>
    </source>
</evidence>
<feature type="binding site" evidence="10">
    <location>
        <position position="162"/>
    </location>
    <ligand>
        <name>substrate</name>
    </ligand>
</feature>
<comment type="similarity">
    <text evidence="2 11">Belongs to the glycosyl hydrolase 1 family.</text>
</comment>
<evidence type="ECO:0000256" key="9">
    <source>
        <dbReference type="PIRSR" id="PIRSR617736-1"/>
    </source>
</evidence>
<evidence type="ECO:0000256" key="3">
    <source>
        <dbReference type="ARBA" id="ARBA00012744"/>
    </source>
</evidence>
<evidence type="ECO:0000256" key="11">
    <source>
        <dbReference type="RuleBase" id="RU361175"/>
    </source>
</evidence>
<dbReference type="PANTHER" id="PTHR10353:SF36">
    <property type="entry name" value="LP05116P"/>
    <property type="match status" value="1"/>
</dbReference>
<dbReference type="PANTHER" id="PTHR10353">
    <property type="entry name" value="GLYCOSYL HYDROLASE"/>
    <property type="match status" value="1"/>
</dbReference>
<feature type="binding site" evidence="10">
    <location>
        <position position="405"/>
    </location>
    <ligand>
        <name>substrate</name>
    </ligand>
</feature>
<dbReference type="InterPro" id="IPR033132">
    <property type="entry name" value="GH_1_N_CS"/>
</dbReference>
<evidence type="ECO:0000256" key="1">
    <source>
        <dbReference type="ARBA" id="ARBA00000448"/>
    </source>
</evidence>
<feature type="binding site" evidence="10">
    <location>
        <position position="17"/>
    </location>
    <ligand>
        <name>substrate</name>
    </ligand>
</feature>
<feature type="active site" description="Nucleophile" evidence="9">
    <location>
        <position position="358"/>
    </location>
</feature>
<evidence type="ECO:0000256" key="2">
    <source>
        <dbReference type="ARBA" id="ARBA00010838"/>
    </source>
</evidence>
<dbReference type="InterPro" id="IPR017736">
    <property type="entry name" value="Glyco_hydro_1_beta-glucosidase"/>
</dbReference>
<dbReference type="PROSITE" id="PS00653">
    <property type="entry name" value="GLYCOSYL_HYDROL_F1_2"/>
    <property type="match status" value="1"/>
</dbReference>
<dbReference type="FunFam" id="3.20.20.80:FF:000004">
    <property type="entry name" value="Beta-glucosidase 6-phospho-beta-glucosidase"/>
    <property type="match status" value="1"/>
</dbReference>
<evidence type="ECO:0000256" key="7">
    <source>
        <dbReference type="ARBA" id="ARBA00023295"/>
    </source>
</evidence>
<dbReference type="GO" id="GO:0008422">
    <property type="term" value="F:beta-glucosidase activity"/>
    <property type="evidence" value="ECO:0007669"/>
    <property type="project" value="UniProtKB-EC"/>
</dbReference>
<dbReference type="RefSeq" id="WP_092477055.1">
    <property type="nucleotide sequence ID" value="NZ_FOHN01000005.1"/>
</dbReference>
<keyword evidence="6" id="KW-0119">Carbohydrate metabolism</keyword>
<dbReference type="InterPro" id="IPR017853">
    <property type="entry name" value="GH"/>
</dbReference>
<evidence type="ECO:0000256" key="5">
    <source>
        <dbReference type="ARBA" id="ARBA00023001"/>
    </source>
</evidence>
<protein>
    <recommendedName>
        <fullName evidence="3 11">Beta-glucosidase</fullName>
        <ecNumber evidence="3 11">3.2.1.21</ecNumber>
    </recommendedName>
</protein>
<keyword evidence="8" id="KW-0624">Polysaccharide degradation</keyword>
<organism evidence="12 13">
    <name type="scientific">[Clostridium] polysaccharolyticum</name>
    <dbReference type="NCBI Taxonomy" id="29364"/>
    <lineage>
        <taxon>Bacteria</taxon>
        <taxon>Bacillati</taxon>
        <taxon>Bacillota</taxon>
        <taxon>Clostridia</taxon>
        <taxon>Lachnospirales</taxon>
        <taxon>Lachnospiraceae</taxon>
    </lineage>
</organism>
<dbReference type="InterPro" id="IPR001360">
    <property type="entry name" value="Glyco_hydro_1"/>
</dbReference>
<feature type="binding site" evidence="10">
    <location>
        <position position="302"/>
    </location>
    <ligand>
        <name>substrate</name>
    </ligand>
</feature>
<evidence type="ECO:0000256" key="10">
    <source>
        <dbReference type="PIRSR" id="PIRSR617736-2"/>
    </source>
</evidence>
<comment type="catalytic activity">
    <reaction evidence="1 11">
        <text>Hydrolysis of terminal, non-reducing beta-D-glucosyl residues with release of beta-D-glucose.</text>
        <dbReference type="EC" id="3.2.1.21"/>
    </reaction>
</comment>
<keyword evidence="13" id="KW-1185">Reference proteome</keyword>
<sequence length="453" mass="51976">MSFKKEFAWGAATASFQIEGAITEDGKGLSVWDVLSHKKGFVEDNHTGDVACDHYHRFKEDVQLMKQMGLKAYRFSVSWPRVLPNGIGKVNEKGLGFYDQLVDELLANGIEPYVTLFHWDFPNELFLRGDFLNPDSSDWFAEYTKVVVERLSDRVTNWMTLNEPQCYAILGHEVGQHAPGLSMAQPYVLQVIHNMLLAHGKAVQVIRKYAKKKPVIGYAPVFGYIAPRTDSKEDICLAKEAMFRCTEEAGFGFSEPWWNTPIYKGHYPEDGLKLWGQWLPKIGQDDMKTICQPLDFFGFNFYRSAVTAGYQDGKPDLGVVHKVGHPQTAFDWEVTPEGFYHVVKALYERYELPLCITENGLANQDWVSLDGKVHDPQRIDFLHRYLKSLKKAASEGVDVMGYMHWSLMDNFEWASGYNKRFGLIYVDYETQNRILKDSAYWYKTVIETNGECL</sequence>
<dbReference type="EMBL" id="FOHN01000005">
    <property type="protein sequence ID" value="SES92715.1"/>
    <property type="molecule type" value="Genomic_DNA"/>
</dbReference>
<evidence type="ECO:0000256" key="4">
    <source>
        <dbReference type="ARBA" id="ARBA00022801"/>
    </source>
</evidence>
<keyword evidence="4 11" id="KW-0378">Hydrolase</keyword>
<feature type="binding site" evidence="10">
    <location>
        <begin position="412"/>
        <end position="413"/>
    </location>
    <ligand>
        <name>substrate</name>
    </ligand>
</feature>
<dbReference type="GO" id="GO:0030245">
    <property type="term" value="P:cellulose catabolic process"/>
    <property type="evidence" value="ECO:0007669"/>
    <property type="project" value="UniProtKB-KW"/>
</dbReference>
<dbReference type="AlphaFoldDB" id="A0A1I0AEU1"/>
<dbReference type="SUPFAM" id="SSF51445">
    <property type="entry name" value="(Trans)glycosidases"/>
    <property type="match status" value="1"/>
</dbReference>
<evidence type="ECO:0000313" key="12">
    <source>
        <dbReference type="EMBL" id="SES92715.1"/>
    </source>
</evidence>
<evidence type="ECO:0000256" key="6">
    <source>
        <dbReference type="ARBA" id="ARBA00023277"/>
    </source>
</evidence>
<feature type="active site" description="Proton donor" evidence="9">
    <location>
        <position position="163"/>
    </location>
</feature>
<proteinExistence type="inferred from homology"/>
<feature type="binding site" evidence="10">
    <location>
        <position position="118"/>
    </location>
    <ligand>
        <name>substrate</name>
    </ligand>
</feature>
<gene>
    <name evidence="12" type="ORF">SAMN04487772_105120</name>
</gene>
<dbReference type="NCBIfam" id="TIGR03356">
    <property type="entry name" value="BGL"/>
    <property type="match status" value="1"/>
</dbReference>
<reference evidence="12 13" key="1">
    <citation type="submission" date="2016-10" db="EMBL/GenBank/DDBJ databases">
        <authorList>
            <person name="de Groot N.N."/>
        </authorList>
    </citation>
    <scope>NUCLEOTIDE SEQUENCE [LARGE SCALE GENOMIC DNA]</scope>
    <source>
        <strain evidence="12 13">DSM 1801</strain>
    </source>
</reference>
<keyword evidence="7 11" id="KW-0326">Glycosidase</keyword>
<name>A0A1I0AEU1_9FIRM</name>
<accession>A0A1I0AEU1</accession>
<dbReference type="EC" id="3.2.1.21" evidence="3 11"/>
<evidence type="ECO:0000256" key="8">
    <source>
        <dbReference type="ARBA" id="ARBA00023326"/>
    </source>
</evidence>
<dbReference type="OrthoDB" id="2339329at2"/>
<dbReference type="PRINTS" id="PR00131">
    <property type="entry name" value="GLHYDRLASE1"/>
</dbReference>
<dbReference type="Gene3D" id="3.20.20.80">
    <property type="entry name" value="Glycosidases"/>
    <property type="match status" value="1"/>
</dbReference>